<dbReference type="InterPro" id="IPR000994">
    <property type="entry name" value="Pept_M24"/>
</dbReference>
<keyword evidence="1" id="KW-0645">Protease</keyword>
<evidence type="ECO:0000313" key="2">
    <source>
        <dbReference type="Proteomes" id="UP000193577"/>
    </source>
</evidence>
<comment type="caution">
    <text evidence="1">The sequence shown here is derived from an EMBL/GenBank/DDBJ whole genome shotgun (WGS) entry which is preliminary data.</text>
</comment>
<dbReference type="InterPro" id="IPR036005">
    <property type="entry name" value="Creatinase/aminopeptidase-like"/>
</dbReference>
<dbReference type="InterPro" id="IPR050659">
    <property type="entry name" value="Peptidase_M24B"/>
</dbReference>
<dbReference type="CDD" id="cd01066">
    <property type="entry name" value="APP_MetAP"/>
    <property type="match status" value="1"/>
</dbReference>
<dbReference type="PANTHER" id="PTHR46112">
    <property type="entry name" value="AMINOPEPTIDASE"/>
    <property type="match status" value="1"/>
</dbReference>
<dbReference type="EMBL" id="NCXO01000011">
    <property type="protein sequence ID" value="OSC34338.1"/>
    <property type="molecule type" value="Genomic_DNA"/>
</dbReference>
<dbReference type="PANTHER" id="PTHR46112:SF2">
    <property type="entry name" value="XAA-PRO AMINOPEPTIDASE P-RELATED"/>
    <property type="match status" value="1"/>
</dbReference>
<dbReference type="GO" id="GO:0004177">
    <property type="term" value="F:aminopeptidase activity"/>
    <property type="evidence" value="ECO:0007669"/>
    <property type="project" value="UniProtKB-KW"/>
</dbReference>
<keyword evidence="2" id="KW-1185">Reference proteome</keyword>
<dbReference type="Proteomes" id="UP000193577">
    <property type="component" value="Unassembled WGS sequence"/>
</dbReference>
<organism evidence="1 2">
    <name type="scientific">Mycolicibacillus koreensis</name>
    <dbReference type="NCBI Taxonomy" id="1069220"/>
    <lineage>
        <taxon>Bacteria</taxon>
        <taxon>Bacillati</taxon>
        <taxon>Actinomycetota</taxon>
        <taxon>Actinomycetes</taxon>
        <taxon>Mycobacteriales</taxon>
        <taxon>Mycobacteriaceae</taxon>
        <taxon>Mycolicibacillus</taxon>
    </lineage>
</organism>
<keyword evidence="1" id="KW-0378">Hydrolase</keyword>
<gene>
    <name evidence="1" type="ORF">B8W67_07295</name>
</gene>
<dbReference type="AlphaFoldDB" id="A0A7I7SHD4"/>
<sequence>MQSKATGLAARSSIGGVSQSVETIRVARLREAQDIAVALFDAIAAEELIRPGVGEKTVSEQIAALAAARFGVRRHWHKRVVRAGVNTLSPFAENPPDRVIGADDIVFVDLGPIFTEWEADFGRTFVLGDDPAKHTLAAALGRVWDAGRAHFAAHPDITGEALYAHMVGLAAADGYRWGSAIAGHLVGEFPHKQISGDERDCYITPGSTAVMRRVDRTGRVCHWILEVHLVDAEGGFGGFCEALLDL</sequence>
<keyword evidence="1" id="KW-0031">Aminopeptidase</keyword>
<dbReference type="SUPFAM" id="SSF55920">
    <property type="entry name" value="Creatinase/aminopeptidase"/>
    <property type="match status" value="1"/>
</dbReference>
<reference evidence="1 2" key="1">
    <citation type="submission" date="2017-04" db="EMBL/GenBank/DDBJ databases">
        <title>The new phylogeny of genus Mycobacterium.</title>
        <authorList>
            <person name="Tortoli E."/>
            <person name="Trovato A."/>
            <person name="Cirillo D.M."/>
        </authorList>
    </citation>
    <scope>NUCLEOTIDE SEQUENCE [LARGE SCALE GENOMIC DNA]</scope>
    <source>
        <strain evidence="1 2">KCTC 19819</strain>
    </source>
</reference>
<proteinExistence type="predicted"/>
<dbReference type="OrthoDB" id="8418909at2"/>
<dbReference type="Pfam" id="PF00557">
    <property type="entry name" value="Peptidase_M24"/>
    <property type="match status" value="1"/>
</dbReference>
<accession>A0A7I7SHD4</accession>
<evidence type="ECO:0000313" key="1">
    <source>
        <dbReference type="EMBL" id="OSC34338.1"/>
    </source>
</evidence>
<name>A0A7I7SHD4_9MYCO</name>
<dbReference type="Gene3D" id="3.90.230.10">
    <property type="entry name" value="Creatinase/methionine aminopeptidase superfamily"/>
    <property type="match status" value="1"/>
</dbReference>
<protein>
    <submittedName>
        <fullName evidence="1">Aminopeptidase</fullName>
    </submittedName>
</protein>